<dbReference type="Pfam" id="PF16371">
    <property type="entry name" value="MetallophosN"/>
    <property type="match status" value="1"/>
</dbReference>
<dbReference type="InterPro" id="IPR032288">
    <property type="entry name" value="Metallophos_C"/>
</dbReference>
<accession>A0AAW3ZRI5</accession>
<dbReference type="SUPFAM" id="SSF56300">
    <property type="entry name" value="Metallo-dependent phosphatases"/>
    <property type="match status" value="1"/>
</dbReference>
<dbReference type="PANTHER" id="PTHR43143">
    <property type="entry name" value="METALLOPHOSPHOESTERASE, CALCINEURIN SUPERFAMILY"/>
    <property type="match status" value="1"/>
</dbReference>
<dbReference type="Proteomes" id="UP000613768">
    <property type="component" value="Unassembled WGS sequence"/>
</dbReference>
<gene>
    <name evidence="5" type="ORF">IFO71_20210</name>
</gene>
<dbReference type="Pfam" id="PF16370">
    <property type="entry name" value="MetallophosC"/>
    <property type="match status" value="1"/>
</dbReference>
<feature type="domain" description="Calcineurin-like phosphoesterase" evidence="2">
    <location>
        <begin position="139"/>
        <end position="330"/>
    </location>
</feature>
<dbReference type="RefSeq" id="WP_192031500.1">
    <property type="nucleotide sequence ID" value="NZ_JACYTR010000081.1"/>
</dbReference>
<dbReference type="SUPFAM" id="SSF117074">
    <property type="entry name" value="Hypothetical protein PA1324"/>
    <property type="match status" value="1"/>
</dbReference>
<evidence type="ECO:0000256" key="1">
    <source>
        <dbReference type="SAM" id="SignalP"/>
    </source>
</evidence>
<evidence type="ECO:0000259" key="2">
    <source>
        <dbReference type="Pfam" id="PF00149"/>
    </source>
</evidence>
<dbReference type="AlphaFoldDB" id="A0AAW3ZRI5"/>
<feature type="signal peptide" evidence="1">
    <location>
        <begin position="1"/>
        <end position="23"/>
    </location>
</feature>
<proteinExistence type="predicted"/>
<dbReference type="InterPro" id="IPR004843">
    <property type="entry name" value="Calcineurin-like_PHP"/>
</dbReference>
<evidence type="ECO:0000259" key="3">
    <source>
        <dbReference type="Pfam" id="PF16370"/>
    </source>
</evidence>
<dbReference type="InterPro" id="IPR051918">
    <property type="entry name" value="STPP_CPPED1"/>
</dbReference>
<feature type="domain" description="Calcineurin-like phosphoesterase N-terminal" evidence="4">
    <location>
        <begin position="40"/>
        <end position="105"/>
    </location>
</feature>
<dbReference type="InterPro" id="IPR013783">
    <property type="entry name" value="Ig-like_fold"/>
</dbReference>
<comment type="caution">
    <text evidence="5">The sequence shown here is derived from an EMBL/GenBank/DDBJ whole genome shotgun (WGS) entry which is preliminary data.</text>
</comment>
<dbReference type="Pfam" id="PF00149">
    <property type="entry name" value="Metallophos"/>
    <property type="match status" value="1"/>
</dbReference>
<evidence type="ECO:0000259" key="4">
    <source>
        <dbReference type="Pfam" id="PF16371"/>
    </source>
</evidence>
<dbReference type="EMBL" id="JACYTR010000081">
    <property type="protein sequence ID" value="MBD8528079.1"/>
    <property type="molecule type" value="Genomic_DNA"/>
</dbReference>
<feature type="chain" id="PRO_5043554206" evidence="1">
    <location>
        <begin position="24"/>
        <end position="530"/>
    </location>
</feature>
<dbReference type="InterPro" id="IPR032285">
    <property type="entry name" value="Metallophos_N"/>
</dbReference>
<keyword evidence="1" id="KW-0732">Signal</keyword>
<name>A0AAW3ZRI5_9GAMM</name>
<dbReference type="Gene3D" id="2.60.40.10">
    <property type="entry name" value="Immunoglobulins"/>
    <property type="match status" value="1"/>
</dbReference>
<dbReference type="PANTHER" id="PTHR43143:SF6">
    <property type="entry name" value="BLL3016 PROTEIN"/>
    <property type="match status" value="1"/>
</dbReference>
<sequence>MLKRVLMMLGLTLWAGAAHSAQADSVALDGQVFLDQNENGIVDPGESGVAAVAVSNGREVVRTDAQGKYRIEVRDGDSLFVIKPANYRFPVGPDGMPRYWQHHAPNGIGKTLRFGGIAPALANGRFALLAEPGSAATLKVLLLADPQPKTATDVEYLRRDIIEPIAATHGAALGVILGDVVSDDLHLFDAVAKSLQPLSLPWLMVAGNHDIDFDAESDALSLASYRQRFGPDSLAWEERQSVFIALDNVVYEGHPKRRYVGGIREDQFEFLRSYLSSLDTDRLLVVLTHVPLFNVHHRGDDSFRPADRQRLFDLLSRFPKRLLLSGHTHAQRHYFHDSQDGWAGDTPLHEYNVGTASGGYWSGVPDQQGIPDTRMADGTPNGWAMLSIDASGDYRLSYQVARDPDHPGIELSGPAVLRRGSWPGVGLYANVLMGWAETRVEVRIDGGEWRRMHYSPGLDRQVLRENLDDDRADRLRGFDRLPEAVESVHRWRFSLPTHLAAGKHSIEVRAFDPWRGELRASSTYQLVDAP</sequence>
<organism evidence="5 6">
    <name type="scientific">Pseudomarimonas arenosa</name>
    <dbReference type="NCBI Taxonomy" id="2774145"/>
    <lineage>
        <taxon>Bacteria</taxon>
        <taxon>Pseudomonadati</taxon>
        <taxon>Pseudomonadota</taxon>
        <taxon>Gammaproteobacteria</taxon>
        <taxon>Lysobacterales</taxon>
        <taxon>Lysobacteraceae</taxon>
        <taxon>Pseudomarimonas</taxon>
    </lineage>
</organism>
<keyword evidence="6" id="KW-1185">Reference proteome</keyword>
<dbReference type="GO" id="GO:0016787">
    <property type="term" value="F:hydrolase activity"/>
    <property type="evidence" value="ECO:0007669"/>
    <property type="project" value="InterPro"/>
</dbReference>
<protein>
    <submittedName>
        <fullName evidence="5">Calcineurin-like phosphoesterase C-terminal domain-containing protein</fullName>
    </submittedName>
</protein>
<dbReference type="InterPro" id="IPR029052">
    <property type="entry name" value="Metallo-depent_PP-like"/>
</dbReference>
<evidence type="ECO:0000313" key="6">
    <source>
        <dbReference type="Proteomes" id="UP000613768"/>
    </source>
</evidence>
<dbReference type="Gene3D" id="3.60.21.10">
    <property type="match status" value="1"/>
</dbReference>
<evidence type="ECO:0000313" key="5">
    <source>
        <dbReference type="EMBL" id="MBD8528079.1"/>
    </source>
</evidence>
<feature type="domain" description="Calcineurin-like phosphoesterase C-terminal" evidence="3">
    <location>
        <begin position="350"/>
        <end position="514"/>
    </location>
</feature>
<reference evidence="5 6" key="1">
    <citation type="submission" date="2020-09" db="EMBL/GenBank/DDBJ databases">
        <title>Pseudoxanthomonas sp. CAU 1598 isolated from sand of Yaerae Beach.</title>
        <authorList>
            <person name="Kim W."/>
        </authorList>
    </citation>
    <scope>NUCLEOTIDE SEQUENCE [LARGE SCALE GENOMIC DNA]</scope>
    <source>
        <strain evidence="5 6">CAU 1598</strain>
    </source>
</reference>